<reference evidence="2 3" key="1">
    <citation type="submission" date="2017-01" db="EMBL/GenBank/DDBJ databases">
        <title>Bacillus phylogenomics.</title>
        <authorList>
            <person name="Dunlap C."/>
        </authorList>
    </citation>
    <scope>NUCLEOTIDE SEQUENCE [LARGE SCALE GENOMIC DNA]</scope>
    <source>
        <strain evidence="2 3">NRRL B-41282</strain>
    </source>
</reference>
<reference evidence="1 4" key="2">
    <citation type="submission" date="2018-08" db="EMBL/GenBank/DDBJ databases">
        <title>Bacillus phenotypic plasticity.</title>
        <authorList>
            <person name="Hurtado E."/>
        </authorList>
    </citation>
    <scope>NUCLEOTIDE SEQUENCE [LARGE SCALE GENOMIC DNA]</scope>
    <source>
        <strain evidence="1 4">427</strain>
    </source>
</reference>
<evidence type="ECO:0000313" key="3">
    <source>
        <dbReference type="Proteomes" id="UP000187367"/>
    </source>
</evidence>
<dbReference type="RefSeq" id="WP_076758013.1">
    <property type="nucleotide sequence ID" value="NZ_CM125431.1"/>
</dbReference>
<dbReference type="AlphaFoldDB" id="A0A1R1QFH4"/>
<keyword evidence="3" id="KW-1185">Reference proteome</keyword>
<dbReference type="InterPro" id="IPR036410">
    <property type="entry name" value="HSP_DnaJ_Cys-rich_dom_sf"/>
</dbReference>
<dbReference type="OrthoDB" id="2376777at2"/>
<dbReference type="EMBL" id="QSND01000003">
    <property type="protein sequence ID" value="KAA6449427.1"/>
    <property type="molecule type" value="Genomic_DNA"/>
</dbReference>
<dbReference type="EMBL" id="MTJL01000032">
    <property type="protein sequence ID" value="OMI02318.1"/>
    <property type="molecule type" value="Genomic_DNA"/>
</dbReference>
<dbReference type="Proteomes" id="UP000187367">
    <property type="component" value="Unassembled WGS sequence"/>
</dbReference>
<evidence type="ECO:0000313" key="4">
    <source>
        <dbReference type="Proteomes" id="UP000324326"/>
    </source>
</evidence>
<dbReference type="Proteomes" id="UP000324326">
    <property type="component" value="Unassembled WGS sequence"/>
</dbReference>
<proteinExistence type="predicted"/>
<protein>
    <submittedName>
        <fullName evidence="2">Tryptophan RNA-binding attenuation protein</fullName>
    </submittedName>
</protein>
<dbReference type="SUPFAM" id="SSF57938">
    <property type="entry name" value="DnaJ/Hsp40 cysteine-rich domain"/>
    <property type="match status" value="1"/>
</dbReference>
<organism evidence="2 3">
    <name type="scientific">Bacillus swezeyi</name>
    <dbReference type="NCBI Taxonomy" id="1925020"/>
    <lineage>
        <taxon>Bacteria</taxon>
        <taxon>Bacillati</taxon>
        <taxon>Bacillota</taxon>
        <taxon>Bacilli</taxon>
        <taxon>Bacillales</taxon>
        <taxon>Bacillaceae</taxon>
        <taxon>Bacillus</taxon>
    </lineage>
</organism>
<evidence type="ECO:0000313" key="1">
    <source>
        <dbReference type="EMBL" id="KAA6449427.1"/>
    </source>
</evidence>
<accession>A0A1R1S3R8</accession>
<accession>A0A1R1QFH4</accession>
<comment type="caution">
    <text evidence="2">The sequence shown here is derived from an EMBL/GenBank/DDBJ whole genome shotgun (WGS) entry which is preliminary data.</text>
</comment>
<dbReference type="InterPro" id="IPR031538">
    <property type="entry name" value="Anti-TRAP"/>
</dbReference>
<dbReference type="STRING" id="1925020.BTA30_00640"/>
<sequence length="53" mass="5766">MVITTDDLETTCPNCKGSGKEDRLPCPKCSGKGVILTGQGNTLLHFIKKHLHE</sequence>
<name>A0A1R1QFH4_9BACI</name>
<gene>
    <name evidence="2" type="ORF">BW143_16240</name>
    <name evidence="1" type="ORF">DX927_16145</name>
</gene>
<dbReference type="Pfam" id="PF15777">
    <property type="entry name" value="Anti-TRAP"/>
    <property type="match status" value="1"/>
</dbReference>
<evidence type="ECO:0000313" key="2">
    <source>
        <dbReference type="EMBL" id="OMI02318.1"/>
    </source>
</evidence>
<dbReference type="Gene3D" id="6.20.20.10">
    <property type="match status" value="1"/>
</dbReference>